<dbReference type="PANTHER" id="PTHR13866:SF14">
    <property type="entry name" value="BM-40"/>
    <property type="match status" value="1"/>
</dbReference>
<dbReference type="Proteomes" id="UP000735302">
    <property type="component" value="Unassembled WGS sequence"/>
</dbReference>
<feature type="domain" description="Kazal-like" evidence="6">
    <location>
        <begin position="100"/>
        <end position="171"/>
    </location>
</feature>
<accession>A0AAV4BAN7</accession>
<dbReference type="PROSITE" id="PS51465">
    <property type="entry name" value="KAZAL_2"/>
    <property type="match status" value="1"/>
</dbReference>
<proteinExistence type="predicted"/>
<evidence type="ECO:0000313" key="8">
    <source>
        <dbReference type="Proteomes" id="UP000735302"/>
    </source>
</evidence>
<dbReference type="CDD" id="cd00104">
    <property type="entry name" value="KAZAL_FS"/>
    <property type="match status" value="1"/>
</dbReference>
<dbReference type="GO" id="GO:0005615">
    <property type="term" value="C:extracellular space"/>
    <property type="evidence" value="ECO:0007669"/>
    <property type="project" value="TreeGrafter"/>
</dbReference>
<evidence type="ECO:0000256" key="2">
    <source>
        <dbReference type="ARBA" id="ARBA00023157"/>
    </source>
</evidence>
<feature type="signal peptide" evidence="5">
    <location>
        <begin position="1"/>
        <end position="37"/>
    </location>
</feature>
<feature type="region of interest" description="Disordered" evidence="4">
    <location>
        <begin position="180"/>
        <end position="318"/>
    </location>
</feature>
<dbReference type="PANTHER" id="PTHR13866">
    <property type="entry name" value="SPARC OSTEONECTIN"/>
    <property type="match status" value="1"/>
</dbReference>
<feature type="compositionally biased region" description="Low complexity" evidence="4">
    <location>
        <begin position="203"/>
        <end position="212"/>
    </location>
</feature>
<dbReference type="InterPro" id="IPR002350">
    <property type="entry name" value="Kazal_dom"/>
</dbReference>
<dbReference type="SMART" id="SM00280">
    <property type="entry name" value="KAZAL"/>
    <property type="match status" value="1"/>
</dbReference>
<keyword evidence="8" id="KW-1185">Reference proteome</keyword>
<dbReference type="Gene3D" id="3.30.60.30">
    <property type="match status" value="1"/>
</dbReference>
<evidence type="ECO:0000256" key="4">
    <source>
        <dbReference type="SAM" id="MobiDB-lite"/>
    </source>
</evidence>
<dbReference type="GO" id="GO:0005509">
    <property type="term" value="F:calcium ion binding"/>
    <property type="evidence" value="ECO:0007669"/>
    <property type="project" value="TreeGrafter"/>
</dbReference>
<dbReference type="AlphaFoldDB" id="A0AAV4BAN7"/>
<keyword evidence="3" id="KW-0325">Glycoprotein</keyword>
<dbReference type="InterPro" id="IPR036058">
    <property type="entry name" value="Kazal_dom_sf"/>
</dbReference>
<evidence type="ECO:0000256" key="1">
    <source>
        <dbReference type="ARBA" id="ARBA00022729"/>
    </source>
</evidence>
<feature type="compositionally biased region" description="Basic residues" evidence="4">
    <location>
        <begin position="264"/>
        <end position="309"/>
    </location>
</feature>
<feature type="compositionally biased region" description="Basic and acidic residues" evidence="4">
    <location>
        <begin position="245"/>
        <end position="263"/>
    </location>
</feature>
<sequence>MRHQSTSALASSHGISRTSFILLPVLLAYILPQTISATSPIMLADDSGFSVQCGACDPSRCPQLTYCEGKPIKDSCNCCTVCSSPKYQPHASIVGGDECEKVNCPKFQVCVANMQGLPLCKCPSEFLCRSNRKRAICGSDGVTYESKCHMRIASCKQGMMVRKKHRGTCTADDVKDGEAFKRKMRRRMRRRRRKRQKMEEAAAGRGATAVGARRPDDNQESDSREPETRFSAGSDVFGSQGRGGRLVERGDDNGRNGETGRDGKKLKRRRKRKRKQRKQRKGKKERRRRRKKRQHAKPKSRSKRHRYPRNHNDKAARERAFEEAFGLSTWWA</sequence>
<feature type="compositionally biased region" description="Basic residues" evidence="4">
    <location>
        <begin position="182"/>
        <end position="196"/>
    </location>
</feature>
<dbReference type="EMBL" id="BLXT01004630">
    <property type="protein sequence ID" value="GFO15883.1"/>
    <property type="molecule type" value="Genomic_DNA"/>
</dbReference>
<keyword evidence="1 5" id="KW-0732">Signal</keyword>
<protein>
    <submittedName>
        <fullName evidence="7">Follistatin-related protein 3</fullName>
    </submittedName>
</protein>
<feature type="chain" id="PRO_5043954851" evidence="5">
    <location>
        <begin position="38"/>
        <end position="332"/>
    </location>
</feature>
<dbReference type="Pfam" id="PF07648">
    <property type="entry name" value="Kazal_2"/>
    <property type="match status" value="1"/>
</dbReference>
<evidence type="ECO:0000256" key="5">
    <source>
        <dbReference type="SAM" id="SignalP"/>
    </source>
</evidence>
<feature type="compositionally biased region" description="Basic and acidic residues" evidence="4">
    <location>
        <begin position="213"/>
        <end position="228"/>
    </location>
</feature>
<evidence type="ECO:0000259" key="6">
    <source>
        <dbReference type="PROSITE" id="PS51465"/>
    </source>
</evidence>
<keyword evidence="2" id="KW-1015">Disulfide bond</keyword>
<name>A0AAV4BAN7_9GAST</name>
<comment type="caution">
    <text evidence="7">The sequence shown here is derived from an EMBL/GenBank/DDBJ whole genome shotgun (WGS) entry which is preliminary data.</text>
</comment>
<organism evidence="7 8">
    <name type="scientific">Plakobranchus ocellatus</name>
    <dbReference type="NCBI Taxonomy" id="259542"/>
    <lineage>
        <taxon>Eukaryota</taxon>
        <taxon>Metazoa</taxon>
        <taxon>Spiralia</taxon>
        <taxon>Lophotrochozoa</taxon>
        <taxon>Mollusca</taxon>
        <taxon>Gastropoda</taxon>
        <taxon>Heterobranchia</taxon>
        <taxon>Euthyneura</taxon>
        <taxon>Panpulmonata</taxon>
        <taxon>Sacoglossa</taxon>
        <taxon>Placobranchoidea</taxon>
        <taxon>Plakobranchidae</taxon>
        <taxon>Plakobranchus</taxon>
    </lineage>
</organism>
<evidence type="ECO:0000313" key="7">
    <source>
        <dbReference type="EMBL" id="GFO15883.1"/>
    </source>
</evidence>
<dbReference type="GO" id="GO:0050840">
    <property type="term" value="F:extracellular matrix binding"/>
    <property type="evidence" value="ECO:0007669"/>
    <property type="project" value="TreeGrafter"/>
</dbReference>
<gene>
    <name evidence="7" type="ORF">PoB_004238800</name>
</gene>
<dbReference type="SUPFAM" id="SSF100895">
    <property type="entry name" value="Kazal-type serine protease inhibitors"/>
    <property type="match status" value="1"/>
</dbReference>
<reference evidence="7 8" key="1">
    <citation type="journal article" date="2021" name="Elife">
        <title>Chloroplast acquisition without the gene transfer in kleptoplastic sea slugs, Plakobranchus ocellatus.</title>
        <authorList>
            <person name="Maeda T."/>
            <person name="Takahashi S."/>
            <person name="Yoshida T."/>
            <person name="Shimamura S."/>
            <person name="Takaki Y."/>
            <person name="Nagai Y."/>
            <person name="Toyoda A."/>
            <person name="Suzuki Y."/>
            <person name="Arimoto A."/>
            <person name="Ishii H."/>
            <person name="Satoh N."/>
            <person name="Nishiyama T."/>
            <person name="Hasebe M."/>
            <person name="Maruyama T."/>
            <person name="Minagawa J."/>
            <person name="Obokata J."/>
            <person name="Shigenobu S."/>
        </authorList>
    </citation>
    <scope>NUCLEOTIDE SEQUENCE [LARGE SCALE GENOMIC DNA]</scope>
</reference>
<evidence type="ECO:0000256" key="3">
    <source>
        <dbReference type="ARBA" id="ARBA00023180"/>
    </source>
</evidence>
<dbReference type="GO" id="GO:0005518">
    <property type="term" value="F:collagen binding"/>
    <property type="evidence" value="ECO:0007669"/>
    <property type="project" value="TreeGrafter"/>
</dbReference>